<keyword evidence="2 4" id="KW-0488">Methylation</keyword>
<dbReference type="Proteomes" id="UP000249799">
    <property type="component" value="Chromosome"/>
</dbReference>
<dbReference type="HAMAP" id="MF_00094">
    <property type="entry name" value="Rel_fac_2"/>
    <property type="match status" value="1"/>
</dbReference>
<dbReference type="GO" id="GO:0005737">
    <property type="term" value="C:cytoplasm"/>
    <property type="evidence" value="ECO:0007669"/>
    <property type="project" value="UniProtKB-SubCell"/>
</dbReference>
<evidence type="ECO:0000256" key="4">
    <source>
        <dbReference type="HAMAP-Rule" id="MF_00094"/>
    </source>
</evidence>
<dbReference type="InterPro" id="IPR004374">
    <property type="entry name" value="PrfB"/>
</dbReference>
<name>A0A2Z4FQU5_9DELT</name>
<organism evidence="7 8">
    <name type="scientific">Bradymonas sediminis</name>
    <dbReference type="NCBI Taxonomy" id="1548548"/>
    <lineage>
        <taxon>Bacteria</taxon>
        <taxon>Deltaproteobacteria</taxon>
        <taxon>Bradymonadales</taxon>
        <taxon>Bradymonadaceae</taxon>
        <taxon>Bradymonas</taxon>
    </lineage>
</organism>
<dbReference type="PANTHER" id="PTHR43116">
    <property type="entry name" value="PEPTIDE CHAIN RELEASE FACTOR 2"/>
    <property type="match status" value="1"/>
</dbReference>
<dbReference type="PROSITE" id="PS00745">
    <property type="entry name" value="RF_PROK_I"/>
    <property type="match status" value="1"/>
</dbReference>
<feature type="modified residue" description="N5-methylglutamine" evidence="4">
    <location>
        <position position="251"/>
    </location>
</feature>
<dbReference type="SMART" id="SM00937">
    <property type="entry name" value="PCRF"/>
    <property type="match status" value="1"/>
</dbReference>
<protein>
    <recommendedName>
        <fullName evidence="4 5">Peptide chain release factor 2</fullName>
        <shortName evidence="4">RF-2</shortName>
    </recommendedName>
</protein>
<dbReference type="InterPro" id="IPR005139">
    <property type="entry name" value="PCRF"/>
</dbReference>
<evidence type="ECO:0000256" key="2">
    <source>
        <dbReference type="ARBA" id="ARBA00022481"/>
    </source>
</evidence>
<dbReference type="EMBL" id="CP030032">
    <property type="protein sequence ID" value="AWV91363.1"/>
    <property type="molecule type" value="Genomic_DNA"/>
</dbReference>
<evidence type="ECO:0000256" key="3">
    <source>
        <dbReference type="ARBA" id="ARBA00022917"/>
    </source>
</evidence>
<dbReference type="Gene3D" id="1.20.58.410">
    <property type="entry name" value="Release factor"/>
    <property type="match status" value="1"/>
</dbReference>
<dbReference type="SUPFAM" id="SSF75620">
    <property type="entry name" value="Release factor"/>
    <property type="match status" value="1"/>
</dbReference>
<dbReference type="GO" id="GO:0016149">
    <property type="term" value="F:translation release factor activity, codon specific"/>
    <property type="evidence" value="ECO:0007669"/>
    <property type="project" value="UniProtKB-UniRule"/>
</dbReference>
<dbReference type="Pfam" id="PF03462">
    <property type="entry name" value="PCRF"/>
    <property type="match status" value="1"/>
</dbReference>
<evidence type="ECO:0000259" key="6">
    <source>
        <dbReference type="PROSITE" id="PS00745"/>
    </source>
</evidence>
<dbReference type="Pfam" id="PF00472">
    <property type="entry name" value="RF-1"/>
    <property type="match status" value="1"/>
</dbReference>
<comment type="similarity">
    <text evidence="1 4">Belongs to the prokaryotic/mitochondrial release factor family.</text>
</comment>
<comment type="subcellular location">
    <subcellularLocation>
        <location evidence="4">Cytoplasm</location>
    </subcellularLocation>
</comment>
<dbReference type="Gene3D" id="3.30.70.1660">
    <property type="match status" value="1"/>
</dbReference>
<reference evidence="7 8" key="1">
    <citation type="submission" date="2018-06" db="EMBL/GenBank/DDBJ databases">
        <title>Lujinxingia sediminis gen. nov. sp. nov., a new facultative anaerobic member of the class Deltaproteobacteria, and proposal of Lujinxingaceae fam. nov.</title>
        <authorList>
            <person name="Guo L.-Y."/>
            <person name="Li C.-M."/>
            <person name="Wang S."/>
            <person name="Du Z.-J."/>
        </authorList>
    </citation>
    <scope>NUCLEOTIDE SEQUENCE [LARGE SCALE GENOMIC DNA]</scope>
    <source>
        <strain evidence="7 8">FA350</strain>
    </source>
</reference>
<gene>
    <name evidence="4 7" type="primary">prfB</name>
    <name evidence="7" type="ORF">DN745_05510</name>
</gene>
<dbReference type="Gene3D" id="3.30.160.20">
    <property type="match status" value="1"/>
</dbReference>
<keyword evidence="3 4" id="KW-0648">Protein biosynthesis</keyword>
<dbReference type="OrthoDB" id="9806673at2"/>
<accession>A0A2Z4FQU5</accession>
<dbReference type="PANTHER" id="PTHR43116:SF3">
    <property type="entry name" value="CLASS I PEPTIDE CHAIN RELEASE FACTOR"/>
    <property type="match status" value="1"/>
</dbReference>
<evidence type="ECO:0000256" key="1">
    <source>
        <dbReference type="ARBA" id="ARBA00010835"/>
    </source>
</evidence>
<comment type="PTM">
    <text evidence="4">Methylated by PrmC. Methylation increases the termination efficiency of RF2.</text>
</comment>
<dbReference type="InterPro" id="IPR000352">
    <property type="entry name" value="Pep_chain_release_fac_I"/>
</dbReference>
<feature type="domain" description="Prokaryotic-type class I peptide chain release factors" evidence="6">
    <location>
        <begin position="244"/>
        <end position="260"/>
    </location>
</feature>
<comment type="function">
    <text evidence="4">Peptide chain release factor 2 directs the termination of translation in response to the peptide chain termination codons UGA and UAA.</text>
</comment>
<keyword evidence="8" id="KW-1185">Reference proteome</keyword>
<dbReference type="AlphaFoldDB" id="A0A2Z4FQU5"/>
<dbReference type="NCBIfam" id="TIGR00020">
    <property type="entry name" value="prfB"/>
    <property type="match status" value="1"/>
</dbReference>
<sequence>MSNELRSKCDELDARLAELRGIFDLPQKQARLEELDAISQDPSFWDDSDRAQELMRERGDIDSLLGSMKAQQANIDDARVFIEMSDELGGDPEALEEAGAKLNQTEEAVLTLETRRMLGGELDGNNAIFSINAGAGGTESQDWASILMRMYMRYMEKKGFSVQIVDEQSGDEAGIKHVDFVVSGEFAYGYLKAEAGVHRLVRISPYDSASRRHTSFAAVSVAPEIDDDIEVDLKESDLRIDTYRASGAGGQHVNRTDSAVRMTHIPTGVVVQCQNERSQHKNRATAMKMMRARLYELELREREAAAAAQHSVQQDVAFGSQIRNYVLHPYKQVKDLRTGLTVGNAEGVLDGDLDPFVEAYLLMQGGMDDNDEADSN</sequence>
<dbReference type="KEGG" id="bsed:DN745_05510"/>
<dbReference type="InterPro" id="IPR045853">
    <property type="entry name" value="Pep_chain_release_fac_I_sf"/>
</dbReference>
<evidence type="ECO:0000256" key="5">
    <source>
        <dbReference type="NCBIfam" id="TIGR00020"/>
    </source>
</evidence>
<evidence type="ECO:0000313" key="7">
    <source>
        <dbReference type="EMBL" id="AWV91363.1"/>
    </source>
</evidence>
<keyword evidence="4" id="KW-0963">Cytoplasm</keyword>
<dbReference type="FunFam" id="3.30.160.20:FF:000010">
    <property type="entry name" value="Peptide chain release factor 2"/>
    <property type="match status" value="1"/>
</dbReference>
<proteinExistence type="inferred from homology"/>
<evidence type="ECO:0000313" key="8">
    <source>
        <dbReference type="Proteomes" id="UP000249799"/>
    </source>
</evidence>